<evidence type="ECO:0008006" key="5">
    <source>
        <dbReference type="Google" id="ProtNLM"/>
    </source>
</evidence>
<dbReference type="InterPro" id="IPR024487">
    <property type="entry name" value="CBP_BcsR"/>
</dbReference>
<dbReference type="PATRIC" id="fig|1560201.3.peg.991"/>
<dbReference type="STRING" id="1560201.NG42_04595"/>
<sequence length="67" mass="7587">MDDKSDKDISIVANASGQHDDITALGEAFSFTAFHYIDIARDERLENILTRWPLLQELVAVQQENPN</sequence>
<dbReference type="NCBIfam" id="NF040717">
    <property type="entry name" value="BcsR_only"/>
    <property type="match status" value="1"/>
</dbReference>
<proteinExistence type="predicted"/>
<dbReference type="EMBL" id="JRXF01000005">
    <property type="protein sequence ID" value="KOC94552.1"/>
    <property type="molecule type" value="Genomic_DNA"/>
</dbReference>
<organism evidence="1 4">
    <name type="scientific">Winslowiella iniecta</name>
    <dbReference type="NCBI Taxonomy" id="1560201"/>
    <lineage>
        <taxon>Bacteria</taxon>
        <taxon>Pseudomonadati</taxon>
        <taxon>Pseudomonadota</taxon>
        <taxon>Gammaproteobacteria</taxon>
        <taxon>Enterobacterales</taxon>
        <taxon>Erwiniaceae</taxon>
        <taxon>Winslowiella</taxon>
    </lineage>
</organism>
<dbReference type="Proteomes" id="UP000037088">
    <property type="component" value="Unassembled WGS sequence"/>
</dbReference>
<name>A0A0L7T8C5_9GAMM</name>
<dbReference type="AlphaFoldDB" id="A0A0L7T8C5"/>
<reference evidence="3 4" key="1">
    <citation type="journal article" date="2015" name="Int. J. Syst. Evol. Microbiol.">
        <title>Erwinia iniecta sp. nov., isolated from Russian wheat aphids (Diuraphis noxia).</title>
        <authorList>
            <person name="Campillo T."/>
            <person name="Luna E."/>
            <person name="Portier P."/>
            <person name="Fischer-Le Saux M."/>
            <person name="Lapitan N."/>
            <person name="Tisserat N.A."/>
            <person name="Leach J.E."/>
        </authorList>
    </citation>
    <scope>NUCLEOTIDE SEQUENCE [LARGE SCALE GENOMIC DNA]</scope>
    <source>
        <strain evidence="1 4">B120</strain>
        <strain evidence="2 3">B149</strain>
    </source>
</reference>
<keyword evidence="4" id="KW-1185">Reference proteome</keyword>
<evidence type="ECO:0000313" key="1">
    <source>
        <dbReference type="EMBL" id="KOC91637.1"/>
    </source>
</evidence>
<evidence type="ECO:0000313" key="2">
    <source>
        <dbReference type="EMBL" id="KOC94552.1"/>
    </source>
</evidence>
<evidence type="ECO:0000313" key="4">
    <source>
        <dbReference type="Proteomes" id="UP000037088"/>
    </source>
</evidence>
<dbReference type="Proteomes" id="UP000036851">
    <property type="component" value="Unassembled WGS sequence"/>
</dbReference>
<gene>
    <name evidence="1" type="ORF">NG42_04595</name>
    <name evidence="2" type="ORF">NG43_04910</name>
</gene>
<comment type="caution">
    <text evidence="1">The sequence shown here is derived from an EMBL/GenBank/DDBJ whole genome shotgun (WGS) entry which is preliminary data.</text>
</comment>
<protein>
    <recommendedName>
        <fullName evidence="5">Cellulose biosynthesis protein BcsR</fullName>
    </recommendedName>
</protein>
<accession>A0A0L7T8C5</accession>
<dbReference type="EMBL" id="JRXE01000005">
    <property type="protein sequence ID" value="KOC91637.1"/>
    <property type="molecule type" value="Genomic_DNA"/>
</dbReference>
<evidence type="ECO:0000313" key="3">
    <source>
        <dbReference type="Proteomes" id="UP000036851"/>
    </source>
</evidence>
<dbReference type="Pfam" id="PF10945">
    <property type="entry name" value="CBP_BcsR"/>
    <property type="match status" value="1"/>
</dbReference>